<keyword evidence="3 7" id="KW-0808">Transferase</keyword>
<dbReference type="Pfam" id="PF00132">
    <property type="entry name" value="Hexapep"/>
    <property type="match status" value="1"/>
</dbReference>
<reference evidence="7" key="1">
    <citation type="submission" date="2018-06" db="EMBL/GenBank/DDBJ databases">
        <authorList>
            <person name="Zhirakovskaya E."/>
        </authorList>
    </citation>
    <scope>NUCLEOTIDE SEQUENCE</scope>
</reference>
<gene>
    <name evidence="7" type="ORF">MNBD_GAMMA06-983</name>
</gene>
<dbReference type="HAMAP" id="MF_00387">
    <property type="entry name" value="LpxA"/>
    <property type="match status" value="1"/>
</dbReference>
<dbReference type="PANTHER" id="PTHR43480:SF1">
    <property type="entry name" value="ACYL-[ACYL-CARRIER-PROTEIN]--UDP-N-ACETYLGLUCOSAMINE O-ACYLTRANSFERASE, MITOCHONDRIAL-RELATED"/>
    <property type="match status" value="1"/>
</dbReference>
<protein>
    <submittedName>
        <fullName evidence="7">Acyl-[acyl-carrier-protein]--UDP-N-acetylglucosamine O-acyltransferase</fullName>
        <ecNumber evidence="7">2.3.1.129</ecNumber>
    </submittedName>
</protein>
<dbReference type="PIRSF" id="PIRSF000456">
    <property type="entry name" value="UDP-GlcNAc_acltr"/>
    <property type="match status" value="1"/>
</dbReference>
<dbReference type="GO" id="GO:0016020">
    <property type="term" value="C:membrane"/>
    <property type="evidence" value="ECO:0007669"/>
    <property type="project" value="GOC"/>
</dbReference>
<dbReference type="EMBL" id="UOFD01000022">
    <property type="protein sequence ID" value="VAW50980.1"/>
    <property type="molecule type" value="Genomic_DNA"/>
</dbReference>
<dbReference type="InterPro" id="IPR001451">
    <property type="entry name" value="Hexapep"/>
</dbReference>
<dbReference type="InterPro" id="IPR029098">
    <property type="entry name" value="Acetyltransf_C"/>
</dbReference>
<proteinExistence type="inferred from homology"/>
<dbReference type="Gene3D" id="1.20.1180.10">
    <property type="entry name" value="Udp N-acetylglucosamine O-acyltransferase, C-terminal domain"/>
    <property type="match status" value="1"/>
</dbReference>
<dbReference type="InterPro" id="IPR037157">
    <property type="entry name" value="Acetyltransf_C_sf"/>
</dbReference>
<dbReference type="Gene3D" id="2.160.10.10">
    <property type="entry name" value="Hexapeptide repeat proteins"/>
    <property type="match status" value="1"/>
</dbReference>
<evidence type="ECO:0000256" key="3">
    <source>
        <dbReference type="ARBA" id="ARBA00022679"/>
    </source>
</evidence>
<evidence type="ECO:0000313" key="7">
    <source>
        <dbReference type="EMBL" id="VAW50980.1"/>
    </source>
</evidence>
<keyword evidence="1" id="KW-0444">Lipid biosynthesis</keyword>
<sequence length="256" mass="27818">MIHPQAIVDSSAKIADDVTIGPFTVIGADVEIDSGTTVASHVVINGPTKIGKDNRIFQFASVGEKPQDLKFDDEPTELIIGDRNTIREYVNIHRGTPGGGNVTKIGNDNLLMVNVHVAHDCIIGNNIILANATALAGHVVVDDFVILGGYTTVHQFTRIGAHAFTGFSTAIDRDVLPFFTVAGNRARAVGINKEGLKRRNFSEDSIRALQEAFKLLIKSSCSHKVALEQVEEIAAKDENVQMMLDFLDASERGWIR</sequence>
<evidence type="ECO:0000259" key="6">
    <source>
        <dbReference type="Pfam" id="PF13720"/>
    </source>
</evidence>
<keyword evidence="5 7" id="KW-0012">Acyltransferase</keyword>
<organism evidence="7">
    <name type="scientific">hydrothermal vent metagenome</name>
    <dbReference type="NCBI Taxonomy" id="652676"/>
    <lineage>
        <taxon>unclassified sequences</taxon>
        <taxon>metagenomes</taxon>
        <taxon>ecological metagenomes</taxon>
    </lineage>
</organism>
<dbReference type="InterPro" id="IPR011004">
    <property type="entry name" value="Trimer_LpxA-like_sf"/>
</dbReference>
<name>A0A3B0WEW9_9ZZZZ</name>
<dbReference type="GO" id="GO:0009245">
    <property type="term" value="P:lipid A biosynthetic process"/>
    <property type="evidence" value="ECO:0007669"/>
    <property type="project" value="UniProtKB-KW"/>
</dbReference>
<dbReference type="GO" id="GO:0008780">
    <property type="term" value="F:acyl-[acyl-carrier-protein]-UDP-N-acetylglucosamine O-acyltransferase activity"/>
    <property type="evidence" value="ECO:0007669"/>
    <property type="project" value="UniProtKB-EC"/>
</dbReference>
<dbReference type="AlphaFoldDB" id="A0A3B0WEW9"/>
<dbReference type="InterPro" id="IPR010137">
    <property type="entry name" value="Lipid_A_LpxA"/>
</dbReference>
<evidence type="ECO:0000256" key="4">
    <source>
        <dbReference type="ARBA" id="ARBA00023098"/>
    </source>
</evidence>
<dbReference type="SUPFAM" id="SSF51161">
    <property type="entry name" value="Trimeric LpxA-like enzymes"/>
    <property type="match status" value="1"/>
</dbReference>
<keyword evidence="2" id="KW-0441">Lipid A biosynthesis</keyword>
<accession>A0A3B0WEW9</accession>
<dbReference type="EC" id="2.3.1.129" evidence="7"/>
<dbReference type="PANTHER" id="PTHR43480">
    <property type="entry name" value="ACYL-[ACYL-CARRIER-PROTEIN]--UDP-N-ACETYLGLUCOSAMINE O-ACYLTRANSFERASE"/>
    <property type="match status" value="1"/>
</dbReference>
<dbReference type="NCBIfam" id="NF003657">
    <property type="entry name" value="PRK05289.1"/>
    <property type="match status" value="1"/>
</dbReference>
<dbReference type="Pfam" id="PF13720">
    <property type="entry name" value="Acetyltransf_11"/>
    <property type="match status" value="1"/>
</dbReference>
<evidence type="ECO:0000256" key="5">
    <source>
        <dbReference type="ARBA" id="ARBA00023315"/>
    </source>
</evidence>
<keyword evidence="4" id="KW-0443">Lipid metabolism</keyword>
<evidence type="ECO:0000256" key="1">
    <source>
        <dbReference type="ARBA" id="ARBA00022516"/>
    </source>
</evidence>
<dbReference type="CDD" id="cd03351">
    <property type="entry name" value="LbH_UDP-GlcNAc_AT"/>
    <property type="match status" value="1"/>
</dbReference>
<dbReference type="NCBIfam" id="TIGR01852">
    <property type="entry name" value="lipid_A_lpxA"/>
    <property type="match status" value="1"/>
</dbReference>
<evidence type="ECO:0000256" key="2">
    <source>
        <dbReference type="ARBA" id="ARBA00022556"/>
    </source>
</evidence>
<feature type="domain" description="UDP N-acetylglucosamine O-acyltransferase C-terminal" evidence="6">
    <location>
        <begin position="174"/>
        <end position="255"/>
    </location>
</feature>